<reference evidence="1" key="1">
    <citation type="submission" date="2018-06" db="EMBL/GenBank/DDBJ databases">
        <authorList>
            <person name="Zhirakovskaya E."/>
        </authorList>
    </citation>
    <scope>NUCLEOTIDE SEQUENCE</scope>
</reference>
<gene>
    <name evidence="1" type="ORF">MNBD_GAMMA02-859</name>
</gene>
<proteinExistence type="predicted"/>
<evidence type="ECO:0000313" key="1">
    <source>
        <dbReference type="EMBL" id="VAW46332.1"/>
    </source>
</evidence>
<protein>
    <submittedName>
        <fullName evidence="1">Uncharacterized protein</fullName>
    </submittedName>
</protein>
<dbReference type="EMBL" id="UOFA01000271">
    <property type="protein sequence ID" value="VAW46332.1"/>
    <property type="molecule type" value="Genomic_DNA"/>
</dbReference>
<name>A0A3B0W512_9ZZZZ</name>
<dbReference type="AlphaFoldDB" id="A0A3B0W512"/>
<sequence length="133" mass="14903">MKILTLLATLLLSGTAFAFNFASPSEPSAKIILSHSNAAKQIFPVKLLMINGENINVRSDAVWLAPGEYELRLASFINKDYTKQILSPKERRGLKDWNNTMKITVEADKSYYIGYDASSNQTADWSPVVYKVK</sequence>
<accession>A0A3B0W512</accession>
<organism evidence="1">
    <name type="scientific">hydrothermal vent metagenome</name>
    <dbReference type="NCBI Taxonomy" id="652676"/>
    <lineage>
        <taxon>unclassified sequences</taxon>
        <taxon>metagenomes</taxon>
        <taxon>ecological metagenomes</taxon>
    </lineage>
</organism>